<dbReference type="Proteomes" id="UP000198290">
    <property type="component" value="Chromosome"/>
</dbReference>
<dbReference type="Pfam" id="PF20398">
    <property type="entry name" value="DUF6691"/>
    <property type="match status" value="1"/>
</dbReference>
<reference evidence="3" key="1">
    <citation type="journal article" date="2017" name="Biotechnol. Biofuels">
        <title>Evaluation of environmental bacterial communities as a factor affecting the growth of duckweed Lemna minor.</title>
        <authorList>
            <person name="Ishizawa H."/>
            <person name="Kuroda M."/>
            <person name="Morikawa M."/>
            <person name="Ike M."/>
        </authorList>
    </citation>
    <scope>NUCLEOTIDE SEQUENCE [LARGE SCALE GENOMIC DNA]</scope>
    <source>
        <strain evidence="3">H3</strain>
    </source>
</reference>
<feature type="transmembrane region" description="Helical" evidence="1">
    <location>
        <begin position="42"/>
        <end position="61"/>
    </location>
</feature>
<dbReference type="OrthoDB" id="9790409at2"/>
<gene>
    <name evidence="2" type="ORF">DLM_3776</name>
</gene>
<dbReference type="AlphaFoldDB" id="A0A3G9GHM0"/>
<protein>
    <recommendedName>
        <fullName evidence="4">YeeE/YedE family protein</fullName>
    </recommendedName>
</protein>
<name>A0A3G9GHM0_9NEIS</name>
<keyword evidence="1" id="KW-0472">Membrane</keyword>
<accession>A0A3G9GHM0</accession>
<feature type="transmembrane region" description="Helical" evidence="1">
    <location>
        <begin position="81"/>
        <end position="101"/>
    </location>
</feature>
<dbReference type="RefSeq" id="WP_089082626.1">
    <property type="nucleotide sequence ID" value="NZ_AP018823.1"/>
</dbReference>
<reference evidence="3" key="3">
    <citation type="journal article" date="2017" name="Plant Physiol. Biochem.">
        <title>Differential oxidative and antioxidative response of duckweed Lemna minor toward plant growth promoting/inhibiting bacteria.</title>
        <authorList>
            <person name="Ishizawa H."/>
            <person name="Kuroda M."/>
            <person name="Morikawa M."/>
            <person name="Ike M."/>
        </authorList>
    </citation>
    <scope>NUCLEOTIDE SEQUENCE [LARGE SCALE GENOMIC DNA]</scope>
    <source>
        <strain evidence="3">H3</strain>
    </source>
</reference>
<evidence type="ECO:0000313" key="2">
    <source>
        <dbReference type="EMBL" id="BBF87360.1"/>
    </source>
</evidence>
<dbReference type="KEGG" id="amah:DLM_3776"/>
<organism evidence="2 3">
    <name type="scientific">Aquitalea magnusonii</name>
    <dbReference type="NCBI Taxonomy" id="332411"/>
    <lineage>
        <taxon>Bacteria</taxon>
        <taxon>Pseudomonadati</taxon>
        <taxon>Pseudomonadota</taxon>
        <taxon>Betaproteobacteria</taxon>
        <taxon>Neisseriales</taxon>
        <taxon>Chromobacteriaceae</taxon>
        <taxon>Aquitalea</taxon>
    </lineage>
</organism>
<keyword evidence="1" id="KW-1133">Transmembrane helix</keyword>
<dbReference type="EMBL" id="AP018823">
    <property type="protein sequence ID" value="BBF87360.1"/>
    <property type="molecule type" value="Genomic_DNA"/>
</dbReference>
<keyword evidence="1" id="KW-0812">Transmembrane</keyword>
<evidence type="ECO:0008006" key="4">
    <source>
        <dbReference type="Google" id="ProtNLM"/>
    </source>
</evidence>
<reference evidence="2 3" key="2">
    <citation type="journal article" date="2017" name="Genome Announc.">
        <title>Draft genome sequence of Aquitalea magnusonii strain H3, a plant growth-promoting bacterium of duckweed Lemna minor.</title>
        <authorList>
            <person name="Ishizawa H."/>
            <person name="Kuroda M."/>
            <person name="Ike M."/>
        </authorList>
    </citation>
    <scope>NUCLEOTIDE SEQUENCE [LARGE SCALE GENOMIC DNA]</scope>
    <source>
        <strain evidence="2 3">H3</strain>
    </source>
</reference>
<proteinExistence type="predicted"/>
<dbReference type="InterPro" id="IPR046513">
    <property type="entry name" value="DUF6691"/>
</dbReference>
<evidence type="ECO:0000256" key="1">
    <source>
        <dbReference type="SAM" id="Phobius"/>
    </source>
</evidence>
<sequence>MSKLLSALLAGLLFGLGLLLSGMANPAKVLGFLDIAGHWDPSLALVMAGAIGIAFFAFRRAERQSHSLLGEPMQLPDKHKLTLRLLLGSVLFGIGWGLAGICPGPALILTGMALPAGAMFLLAMLAGMWLARLLSRWLP</sequence>
<dbReference type="STRING" id="332411.VI06_05790"/>
<evidence type="ECO:0000313" key="3">
    <source>
        <dbReference type="Proteomes" id="UP000198290"/>
    </source>
</evidence>
<feature type="transmembrane region" description="Helical" evidence="1">
    <location>
        <begin position="107"/>
        <end position="131"/>
    </location>
</feature>
<keyword evidence="3" id="KW-1185">Reference proteome</keyword>